<dbReference type="OrthoDB" id="4192220at2759"/>
<sequence>MGYINHLPSELLLDIFERLANTSSTGTLTAALSCCRTWRRLASSVLYAHIALDSKLNPNCTLALFTNQRPNLHLVQSLTLRMHSTHLMGFSIKLPRAYDRLDGLTAILPTMTNLRTFSLTLEEQLERDYNLPTDAVSNLLKHLPESVVNLELDSNGLDDIQLSGLHLCEAVGTLIPRLHCLRLRLSHLCPSLLAPLKLKTFPELSPKGYINPKPASTLRTAVIRLDKKISERYGPIACICGTPSQMKHRPRLLFPPHFASTIRQLYQSGALPHLQRWILIDRVEADRMEHEEQWSVFKVRDVTANTTTTFPWCARGGSSHLHMLRDVDGADLFWGFADMAKALEGEVAWDDLASRARIPPPLPTRTAAEVANTEGWHVHTCGAIGRTQAKNRHGVDFPLWKREDIIGKPILRARVAAGFNDVDAACEVLPQGWVWFRPPRNMRVWSVQRG</sequence>
<reference evidence="2 3" key="1">
    <citation type="journal article" date="2016" name="Nat. Commun.">
        <title>Ectomycorrhizal ecology is imprinted in the genome of the dominant symbiotic fungus Cenococcum geophilum.</title>
        <authorList>
            <consortium name="DOE Joint Genome Institute"/>
            <person name="Peter M."/>
            <person name="Kohler A."/>
            <person name="Ohm R.A."/>
            <person name="Kuo A."/>
            <person name="Krutzmann J."/>
            <person name="Morin E."/>
            <person name="Arend M."/>
            <person name="Barry K.W."/>
            <person name="Binder M."/>
            <person name="Choi C."/>
            <person name="Clum A."/>
            <person name="Copeland A."/>
            <person name="Grisel N."/>
            <person name="Haridas S."/>
            <person name="Kipfer T."/>
            <person name="LaButti K."/>
            <person name="Lindquist E."/>
            <person name="Lipzen A."/>
            <person name="Maire R."/>
            <person name="Meier B."/>
            <person name="Mihaltcheva S."/>
            <person name="Molinier V."/>
            <person name="Murat C."/>
            <person name="Poggeler S."/>
            <person name="Quandt C.A."/>
            <person name="Sperisen C."/>
            <person name="Tritt A."/>
            <person name="Tisserant E."/>
            <person name="Crous P.W."/>
            <person name="Henrissat B."/>
            <person name="Nehls U."/>
            <person name="Egli S."/>
            <person name="Spatafora J.W."/>
            <person name="Grigoriev I.V."/>
            <person name="Martin F.M."/>
        </authorList>
    </citation>
    <scope>NUCLEOTIDE SEQUENCE [LARGE SCALE GENOMIC DNA]</scope>
    <source>
        <strain evidence="2 3">CBS 459.81</strain>
    </source>
</reference>
<dbReference type="AlphaFoldDB" id="A0A8E2E7V1"/>
<evidence type="ECO:0000259" key="1">
    <source>
        <dbReference type="Pfam" id="PF12937"/>
    </source>
</evidence>
<feature type="domain" description="F-box" evidence="1">
    <location>
        <begin position="4"/>
        <end position="51"/>
    </location>
</feature>
<protein>
    <recommendedName>
        <fullName evidence="1">F-box domain-containing protein</fullName>
    </recommendedName>
</protein>
<dbReference type="Gene3D" id="1.20.1280.50">
    <property type="match status" value="1"/>
</dbReference>
<name>A0A8E2E7V1_9PEZI</name>
<evidence type="ECO:0000313" key="2">
    <source>
        <dbReference type="EMBL" id="OCK78761.1"/>
    </source>
</evidence>
<dbReference type="Pfam" id="PF12937">
    <property type="entry name" value="F-box-like"/>
    <property type="match status" value="1"/>
</dbReference>
<dbReference type="SUPFAM" id="SSF81383">
    <property type="entry name" value="F-box domain"/>
    <property type="match status" value="1"/>
</dbReference>
<dbReference type="InterPro" id="IPR036047">
    <property type="entry name" value="F-box-like_dom_sf"/>
</dbReference>
<keyword evidence="3" id="KW-1185">Reference proteome</keyword>
<gene>
    <name evidence="2" type="ORF">K432DRAFT_85231</name>
</gene>
<evidence type="ECO:0000313" key="3">
    <source>
        <dbReference type="Proteomes" id="UP000250266"/>
    </source>
</evidence>
<organism evidence="2 3">
    <name type="scientific">Lepidopterella palustris CBS 459.81</name>
    <dbReference type="NCBI Taxonomy" id="1314670"/>
    <lineage>
        <taxon>Eukaryota</taxon>
        <taxon>Fungi</taxon>
        <taxon>Dikarya</taxon>
        <taxon>Ascomycota</taxon>
        <taxon>Pezizomycotina</taxon>
        <taxon>Dothideomycetes</taxon>
        <taxon>Pleosporomycetidae</taxon>
        <taxon>Mytilinidiales</taxon>
        <taxon>Argynnaceae</taxon>
        <taxon>Lepidopterella</taxon>
    </lineage>
</organism>
<dbReference type="InterPro" id="IPR001810">
    <property type="entry name" value="F-box_dom"/>
</dbReference>
<dbReference type="CDD" id="cd09917">
    <property type="entry name" value="F-box_SF"/>
    <property type="match status" value="1"/>
</dbReference>
<proteinExistence type="predicted"/>
<dbReference type="Proteomes" id="UP000250266">
    <property type="component" value="Unassembled WGS sequence"/>
</dbReference>
<accession>A0A8E2E7V1</accession>
<dbReference type="EMBL" id="KV745042">
    <property type="protein sequence ID" value="OCK78761.1"/>
    <property type="molecule type" value="Genomic_DNA"/>
</dbReference>